<evidence type="ECO:0000256" key="9">
    <source>
        <dbReference type="ARBA" id="ARBA00022801"/>
    </source>
</evidence>
<evidence type="ECO:0000256" key="22">
    <source>
        <dbReference type="ARBA" id="ARBA00047588"/>
    </source>
</evidence>
<protein>
    <recommendedName>
        <fullName evidence="20">Acyl-coenzyme A thioesterase THEM4</fullName>
        <ecNumber evidence="19">3.1.2.2</ecNumber>
    </recommendedName>
    <alternativeName>
        <fullName evidence="21">Thioesterase superfamily member 4</fullName>
    </alternativeName>
</protein>
<evidence type="ECO:0000256" key="5">
    <source>
        <dbReference type="ARBA" id="ARBA00022475"/>
    </source>
</evidence>
<dbReference type="EMBL" id="JAGMUV010000021">
    <property type="protein sequence ID" value="KAH7124589.1"/>
    <property type="molecule type" value="Genomic_DNA"/>
</dbReference>
<feature type="domain" description="Thioesterase" evidence="27">
    <location>
        <begin position="55"/>
        <end position="135"/>
    </location>
</feature>
<evidence type="ECO:0000256" key="8">
    <source>
        <dbReference type="ARBA" id="ARBA00022792"/>
    </source>
</evidence>
<reference evidence="28" key="1">
    <citation type="journal article" date="2021" name="Nat. Commun.">
        <title>Genetic determinants of endophytism in the Arabidopsis root mycobiome.</title>
        <authorList>
            <person name="Mesny F."/>
            <person name="Miyauchi S."/>
            <person name="Thiergart T."/>
            <person name="Pickel B."/>
            <person name="Atanasova L."/>
            <person name="Karlsson M."/>
            <person name="Huettel B."/>
            <person name="Barry K.W."/>
            <person name="Haridas S."/>
            <person name="Chen C."/>
            <person name="Bauer D."/>
            <person name="Andreopoulos W."/>
            <person name="Pangilinan J."/>
            <person name="LaButti K."/>
            <person name="Riley R."/>
            <person name="Lipzen A."/>
            <person name="Clum A."/>
            <person name="Drula E."/>
            <person name="Henrissat B."/>
            <person name="Kohler A."/>
            <person name="Grigoriev I.V."/>
            <person name="Martin F.M."/>
            <person name="Hacquard S."/>
        </authorList>
    </citation>
    <scope>NUCLEOTIDE SEQUENCE</scope>
    <source>
        <strain evidence="28">MPI-CAGE-AT-0147</strain>
    </source>
</reference>
<keyword evidence="13" id="KW-0496">Mitochondrion</keyword>
<dbReference type="PANTHER" id="PTHR12418:SF19">
    <property type="entry name" value="ACYL-COENZYME A THIOESTERASE THEM4"/>
    <property type="match status" value="1"/>
</dbReference>
<evidence type="ECO:0000256" key="19">
    <source>
        <dbReference type="ARBA" id="ARBA00038848"/>
    </source>
</evidence>
<evidence type="ECO:0000256" key="25">
    <source>
        <dbReference type="ARBA" id="ARBA00048074"/>
    </source>
</evidence>
<evidence type="ECO:0000259" key="27">
    <source>
        <dbReference type="Pfam" id="PF03061"/>
    </source>
</evidence>
<keyword evidence="11" id="KW-0809">Transit peptide</keyword>
<dbReference type="PANTHER" id="PTHR12418">
    <property type="entry name" value="ACYL-COENZYME A THIOESTERASE THEM4"/>
    <property type="match status" value="1"/>
</dbReference>
<comment type="catalytic activity">
    <reaction evidence="24">
        <text>decanoyl-CoA + H2O = decanoate + CoA + H(+)</text>
        <dbReference type="Rhea" id="RHEA:40059"/>
        <dbReference type="ChEBI" id="CHEBI:15377"/>
        <dbReference type="ChEBI" id="CHEBI:15378"/>
        <dbReference type="ChEBI" id="CHEBI:27689"/>
        <dbReference type="ChEBI" id="CHEBI:57287"/>
        <dbReference type="ChEBI" id="CHEBI:61430"/>
    </reaction>
    <physiologicalReaction direction="left-to-right" evidence="24">
        <dbReference type="Rhea" id="RHEA:40060"/>
    </physiologicalReaction>
</comment>
<evidence type="ECO:0000256" key="21">
    <source>
        <dbReference type="ARBA" id="ARBA00043210"/>
    </source>
</evidence>
<dbReference type="SUPFAM" id="SSF54637">
    <property type="entry name" value="Thioesterase/thiol ester dehydrase-isomerase"/>
    <property type="match status" value="1"/>
</dbReference>
<dbReference type="Pfam" id="PF03061">
    <property type="entry name" value="4HBT"/>
    <property type="match status" value="1"/>
</dbReference>
<comment type="catalytic activity">
    <reaction evidence="25">
        <text>dodecanoyl-CoA + H2O = dodecanoate + CoA + H(+)</text>
        <dbReference type="Rhea" id="RHEA:30135"/>
        <dbReference type="ChEBI" id="CHEBI:15377"/>
        <dbReference type="ChEBI" id="CHEBI:15378"/>
        <dbReference type="ChEBI" id="CHEBI:18262"/>
        <dbReference type="ChEBI" id="CHEBI:57287"/>
        <dbReference type="ChEBI" id="CHEBI:57375"/>
    </reaction>
    <physiologicalReaction direction="left-to-right" evidence="25">
        <dbReference type="Rhea" id="RHEA:30136"/>
    </physiologicalReaction>
</comment>
<evidence type="ECO:0000313" key="29">
    <source>
        <dbReference type="Proteomes" id="UP000738349"/>
    </source>
</evidence>
<evidence type="ECO:0000256" key="23">
    <source>
        <dbReference type="ARBA" id="ARBA00047734"/>
    </source>
</evidence>
<evidence type="ECO:0000256" key="10">
    <source>
        <dbReference type="ARBA" id="ARBA00022832"/>
    </source>
</evidence>
<keyword evidence="15" id="KW-0966">Cell projection</keyword>
<dbReference type="GO" id="GO:0016787">
    <property type="term" value="F:hydrolase activity"/>
    <property type="evidence" value="ECO:0007669"/>
    <property type="project" value="UniProtKB-KW"/>
</dbReference>
<evidence type="ECO:0000256" key="16">
    <source>
        <dbReference type="ARBA" id="ARBA00035852"/>
    </source>
</evidence>
<comment type="catalytic activity">
    <reaction evidence="22">
        <text>octanoyl-CoA + H2O = octanoate + CoA + H(+)</text>
        <dbReference type="Rhea" id="RHEA:30143"/>
        <dbReference type="ChEBI" id="CHEBI:15377"/>
        <dbReference type="ChEBI" id="CHEBI:15378"/>
        <dbReference type="ChEBI" id="CHEBI:25646"/>
        <dbReference type="ChEBI" id="CHEBI:57287"/>
        <dbReference type="ChEBI" id="CHEBI:57386"/>
    </reaction>
    <physiologicalReaction direction="left-to-right" evidence="22">
        <dbReference type="Rhea" id="RHEA:30144"/>
    </physiologicalReaction>
</comment>
<evidence type="ECO:0000256" key="11">
    <source>
        <dbReference type="ARBA" id="ARBA00022946"/>
    </source>
</evidence>
<sequence length="149" mass="16160">MKPENPDLKHFEAIPWCAAHLNESGILPSLTSSSLVINHVKFLISLGPAAGGYPGVCHGGIVATILDEVTSMLFPINKSHGAISEGAAMMGYLNTRFLRPVKVPASYLCRAWVNKVEGRKYFLQGMIEDGDGMIVARAEALYIVLKEMS</sequence>
<evidence type="ECO:0000256" key="1">
    <source>
        <dbReference type="ARBA" id="ARBA00004496"/>
    </source>
</evidence>
<dbReference type="CDD" id="cd03443">
    <property type="entry name" value="PaaI_thioesterase"/>
    <property type="match status" value="1"/>
</dbReference>
<comment type="similarity">
    <text evidence="18">Belongs to the THEM4/THEM5 thioesterase family.</text>
</comment>
<comment type="subcellular location">
    <subcellularLocation>
        <location evidence="3">Cell projection</location>
        <location evidence="3">Ruffle membrane</location>
    </subcellularLocation>
    <subcellularLocation>
        <location evidence="1">Cytoplasm</location>
    </subcellularLocation>
    <subcellularLocation>
        <location evidence="4">Mitochondrion inner membrane</location>
        <topology evidence="4">Peripheral membrane protein</topology>
    </subcellularLocation>
    <subcellularLocation>
        <location evidence="2">Mitochondrion intermembrane space</location>
    </subcellularLocation>
</comment>
<dbReference type="InterPro" id="IPR029069">
    <property type="entry name" value="HotDog_dom_sf"/>
</dbReference>
<evidence type="ECO:0000256" key="17">
    <source>
        <dbReference type="ARBA" id="ARBA00037002"/>
    </source>
</evidence>
<comment type="caution">
    <text evidence="28">The sequence shown here is derived from an EMBL/GenBank/DDBJ whole genome shotgun (WGS) entry which is preliminary data.</text>
</comment>
<evidence type="ECO:0000256" key="24">
    <source>
        <dbReference type="ARBA" id="ARBA00047969"/>
    </source>
</evidence>
<dbReference type="GO" id="GO:0006631">
    <property type="term" value="P:fatty acid metabolic process"/>
    <property type="evidence" value="ECO:0007669"/>
    <property type="project" value="UniProtKB-KW"/>
</dbReference>
<keyword evidence="10" id="KW-0276">Fatty acid metabolism</keyword>
<evidence type="ECO:0000256" key="4">
    <source>
        <dbReference type="ARBA" id="ARBA00004637"/>
    </source>
</evidence>
<evidence type="ECO:0000256" key="15">
    <source>
        <dbReference type="ARBA" id="ARBA00023273"/>
    </source>
</evidence>
<proteinExistence type="inferred from homology"/>
<keyword evidence="7" id="KW-0053">Apoptosis</keyword>
<dbReference type="GO" id="GO:0005743">
    <property type="term" value="C:mitochondrial inner membrane"/>
    <property type="evidence" value="ECO:0007669"/>
    <property type="project" value="UniProtKB-SubCell"/>
</dbReference>
<dbReference type="AlphaFoldDB" id="A0A9P9DT81"/>
<dbReference type="GO" id="GO:0006915">
    <property type="term" value="P:apoptotic process"/>
    <property type="evidence" value="ECO:0007669"/>
    <property type="project" value="UniProtKB-KW"/>
</dbReference>
<comment type="catalytic activity">
    <reaction evidence="16">
        <text>(5Z,8Z,11Z,14Z)-eicosatetraenoyl-CoA + H2O = (5Z,8Z,11Z,14Z)-eicosatetraenoate + CoA + H(+)</text>
        <dbReference type="Rhea" id="RHEA:40151"/>
        <dbReference type="ChEBI" id="CHEBI:15377"/>
        <dbReference type="ChEBI" id="CHEBI:15378"/>
        <dbReference type="ChEBI" id="CHEBI:32395"/>
        <dbReference type="ChEBI" id="CHEBI:57287"/>
        <dbReference type="ChEBI" id="CHEBI:57368"/>
    </reaction>
    <physiologicalReaction direction="left-to-right" evidence="16">
        <dbReference type="Rhea" id="RHEA:40152"/>
    </physiologicalReaction>
</comment>
<evidence type="ECO:0000256" key="2">
    <source>
        <dbReference type="ARBA" id="ARBA00004569"/>
    </source>
</evidence>
<evidence type="ECO:0000256" key="12">
    <source>
        <dbReference type="ARBA" id="ARBA00023098"/>
    </source>
</evidence>
<evidence type="ECO:0000256" key="13">
    <source>
        <dbReference type="ARBA" id="ARBA00023128"/>
    </source>
</evidence>
<name>A0A9P9DT81_9HYPO</name>
<evidence type="ECO:0000256" key="3">
    <source>
        <dbReference type="ARBA" id="ARBA00004632"/>
    </source>
</evidence>
<comment type="catalytic activity">
    <reaction evidence="17">
        <text>(9Z)-octadecenoyl-CoA + H2O = (9Z)-octadecenoate + CoA + H(+)</text>
        <dbReference type="Rhea" id="RHEA:40139"/>
        <dbReference type="ChEBI" id="CHEBI:15377"/>
        <dbReference type="ChEBI" id="CHEBI:15378"/>
        <dbReference type="ChEBI" id="CHEBI:30823"/>
        <dbReference type="ChEBI" id="CHEBI:57287"/>
        <dbReference type="ChEBI" id="CHEBI:57387"/>
    </reaction>
    <physiologicalReaction direction="left-to-right" evidence="17">
        <dbReference type="Rhea" id="RHEA:40140"/>
    </physiologicalReaction>
</comment>
<dbReference type="EC" id="3.1.2.2" evidence="19"/>
<evidence type="ECO:0000313" key="28">
    <source>
        <dbReference type="EMBL" id="KAH7124589.1"/>
    </source>
</evidence>
<dbReference type="Gene3D" id="3.10.129.10">
    <property type="entry name" value="Hotdog Thioesterase"/>
    <property type="match status" value="1"/>
</dbReference>
<keyword evidence="12" id="KW-0443">Lipid metabolism</keyword>
<dbReference type="Proteomes" id="UP000738349">
    <property type="component" value="Unassembled WGS sequence"/>
</dbReference>
<keyword evidence="8" id="KW-0999">Mitochondrion inner membrane</keyword>
<evidence type="ECO:0000256" key="20">
    <source>
        <dbReference type="ARBA" id="ARBA00040123"/>
    </source>
</evidence>
<evidence type="ECO:0000256" key="6">
    <source>
        <dbReference type="ARBA" id="ARBA00022490"/>
    </source>
</evidence>
<gene>
    <name evidence="28" type="ORF">EDB81DRAFT_872350</name>
</gene>
<accession>A0A9P9DT81</accession>
<dbReference type="InterPro" id="IPR052365">
    <property type="entry name" value="THEM4/THEM5_acyl-CoA_thioest"/>
</dbReference>
<evidence type="ECO:0000256" key="26">
    <source>
        <dbReference type="ARBA" id="ARBA00048180"/>
    </source>
</evidence>
<keyword evidence="6" id="KW-0963">Cytoplasm</keyword>
<keyword evidence="9" id="KW-0378">Hydrolase</keyword>
<comment type="catalytic activity">
    <reaction evidence="26">
        <text>tetradecanoyl-CoA + H2O = tetradecanoate + CoA + H(+)</text>
        <dbReference type="Rhea" id="RHEA:40119"/>
        <dbReference type="ChEBI" id="CHEBI:15377"/>
        <dbReference type="ChEBI" id="CHEBI:15378"/>
        <dbReference type="ChEBI" id="CHEBI:30807"/>
        <dbReference type="ChEBI" id="CHEBI:57287"/>
        <dbReference type="ChEBI" id="CHEBI:57385"/>
    </reaction>
    <physiologicalReaction direction="left-to-right" evidence="26">
        <dbReference type="Rhea" id="RHEA:40120"/>
    </physiologicalReaction>
</comment>
<keyword evidence="5" id="KW-1003">Cell membrane</keyword>
<organism evidence="28 29">
    <name type="scientific">Dactylonectria macrodidyma</name>
    <dbReference type="NCBI Taxonomy" id="307937"/>
    <lineage>
        <taxon>Eukaryota</taxon>
        <taxon>Fungi</taxon>
        <taxon>Dikarya</taxon>
        <taxon>Ascomycota</taxon>
        <taxon>Pezizomycotina</taxon>
        <taxon>Sordariomycetes</taxon>
        <taxon>Hypocreomycetidae</taxon>
        <taxon>Hypocreales</taxon>
        <taxon>Nectriaceae</taxon>
        <taxon>Dactylonectria</taxon>
    </lineage>
</organism>
<keyword evidence="14" id="KW-0472">Membrane</keyword>
<dbReference type="GO" id="GO:0005758">
    <property type="term" value="C:mitochondrial intermembrane space"/>
    <property type="evidence" value="ECO:0007669"/>
    <property type="project" value="UniProtKB-SubCell"/>
</dbReference>
<evidence type="ECO:0000256" key="18">
    <source>
        <dbReference type="ARBA" id="ARBA00038456"/>
    </source>
</evidence>
<evidence type="ECO:0000256" key="14">
    <source>
        <dbReference type="ARBA" id="ARBA00023136"/>
    </source>
</evidence>
<evidence type="ECO:0000256" key="7">
    <source>
        <dbReference type="ARBA" id="ARBA00022703"/>
    </source>
</evidence>
<keyword evidence="29" id="KW-1185">Reference proteome</keyword>
<comment type="catalytic activity">
    <reaction evidence="23">
        <text>hexadecanoyl-CoA + H2O = hexadecanoate + CoA + H(+)</text>
        <dbReference type="Rhea" id="RHEA:16645"/>
        <dbReference type="ChEBI" id="CHEBI:7896"/>
        <dbReference type="ChEBI" id="CHEBI:15377"/>
        <dbReference type="ChEBI" id="CHEBI:15378"/>
        <dbReference type="ChEBI" id="CHEBI:57287"/>
        <dbReference type="ChEBI" id="CHEBI:57379"/>
        <dbReference type="EC" id="3.1.2.2"/>
    </reaction>
    <physiologicalReaction direction="left-to-right" evidence="23">
        <dbReference type="Rhea" id="RHEA:16646"/>
    </physiologicalReaction>
</comment>
<dbReference type="OrthoDB" id="506431at2759"/>
<dbReference type="InterPro" id="IPR006683">
    <property type="entry name" value="Thioestr_dom"/>
</dbReference>